<keyword evidence="1" id="KW-0812">Transmembrane</keyword>
<evidence type="ECO:0000256" key="1">
    <source>
        <dbReference type="SAM" id="Phobius"/>
    </source>
</evidence>
<gene>
    <name evidence="2" type="ORF">GMRT_13071</name>
</gene>
<keyword evidence="1" id="KW-1133">Transmembrane helix</keyword>
<dbReference type="OrthoDB" id="10254068at2759"/>
<dbReference type="EMBL" id="VDLU01000001">
    <property type="protein sequence ID" value="TNJ30369.1"/>
    <property type="molecule type" value="Genomic_DNA"/>
</dbReference>
<evidence type="ECO:0000313" key="2">
    <source>
        <dbReference type="EMBL" id="TNJ30369.1"/>
    </source>
</evidence>
<reference evidence="2 3" key="1">
    <citation type="submission" date="2019-05" db="EMBL/GenBank/DDBJ databases">
        <title>The compact genome of Giardia muris reveals important steps in the evolution of intestinal protozoan parasites.</title>
        <authorList>
            <person name="Xu F."/>
            <person name="Jimenez-Gonzalez A."/>
            <person name="Einarsson E."/>
            <person name="Astvaldsson A."/>
            <person name="Peirasmaki D."/>
            <person name="Eckmann L."/>
            <person name="Andersson J.O."/>
            <person name="Svard S.G."/>
            <person name="Jerlstrom-Hultqvist J."/>
        </authorList>
    </citation>
    <scope>NUCLEOTIDE SEQUENCE [LARGE SCALE GENOMIC DNA]</scope>
    <source>
        <strain evidence="2 3">Roberts-Thomson</strain>
    </source>
</reference>
<name>A0A4Z1TCQ2_GIAMU</name>
<keyword evidence="1" id="KW-0472">Membrane</keyword>
<keyword evidence="3" id="KW-1185">Reference proteome</keyword>
<dbReference type="VEuPathDB" id="GiardiaDB:GMRT_13071"/>
<sequence>MKTTQEKGQKRVSKDDSEQIRRVLRRMSEAERRLRIYWKLGFALIDITLAGLLYASADTYFSTLALGLAPTWVWSLIAAQLLMALFVLLNSHSHRVYWLAYTATLLYLVAGLLGLFDWMYEQQEEHILGLGIACIVSGVLTGIFDEASSKAARGAYELQCAVLDGSTVTTRLGK</sequence>
<feature type="transmembrane region" description="Helical" evidence="1">
    <location>
        <begin position="69"/>
        <end position="89"/>
    </location>
</feature>
<dbReference type="Proteomes" id="UP000315496">
    <property type="component" value="Chromosome 1"/>
</dbReference>
<feature type="transmembrane region" description="Helical" evidence="1">
    <location>
        <begin position="96"/>
        <end position="120"/>
    </location>
</feature>
<organism evidence="2 3">
    <name type="scientific">Giardia muris</name>
    <dbReference type="NCBI Taxonomy" id="5742"/>
    <lineage>
        <taxon>Eukaryota</taxon>
        <taxon>Metamonada</taxon>
        <taxon>Diplomonadida</taxon>
        <taxon>Hexamitidae</taxon>
        <taxon>Giardiinae</taxon>
        <taxon>Giardia</taxon>
    </lineage>
</organism>
<protein>
    <submittedName>
        <fullName evidence="2">Uncharacterized protein</fullName>
    </submittedName>
</protein>
<comment type="caution">
    <text evidence="2">The sequence shown here is derived from an EMBL/GenBank/DDBJ whole genome shotgun (WGS) entry which is preliminary data.</text>
</comment>
<feature type="transmembrane region" description="Helical" evidence="1">
    <location>
        <begin position="36"/>
        <end position="57"/>
    </location>
</feature>
<dbReference type="AlphaFoldDB" id="A0A4Z1TCQ2"/>
<evidence type="ECO:0000313" key="3">
    <source>
        <dbReference type="Proteomes" id="UP000315496"/>
    </source>
</evidence>
<accession>A0A4Z1TCQ2</accession>
<proteinExistence type="predicted"/>
<feature type="transmembrane region" description="Helical" evidence="1">
    <location>
        <begin position="126"/>
        <end position="144"/>
    </location>
</feature>